<dbReference type="CDD" id="cd00190">
    <property type="entry name" value="Tryp_SPc"/>
    <property type="match status" value="1"/>
</dbReference>
<dbReference type="InterPro" id="IPR001254">
    <property type="entry name" value="Trypsin_dom"/>
</dbReference>
<feature type="domain" description="Peptidase S1" evidence="4">
    <location>
        <begin position="53"/>
        <end position="285"/>
    </location>
</feature>
<dbReference type="KEGG" id="dhe:111604567"/>
<evidence type="ECO:0000313" key="5">
    <source>
        <dbReference type="Proteomes" id="UP000504633"/>
    </source>
</evidence>
<dbReference type="InterPro" id="IPR033116">
    <property type="entry name" value="TRYPSIN_SER"/>
</dbReference>
<dbReference type="PRINTS" id="PR00722">
    <property type="entry name" value="CHYMOTRYPSIN"/>
</dbReference>
<dbReference type="PROSITE" id="PS50240">
    <property type="entry name" value="TRYPSIN_DOM"/>
    <property type="match status" value="1"/>
</dbReference>
<dbReference type="InterPro" id="IPR043504">
    <property type="entry name" value="Peptidase_S1_PA_chymotrypsin"/>
</dbReference>
<dbReference type="OMA" id="TMENDEC"/>
<dbReference type="PROSITE" id="PS00135">
    <property type="entry name" value="TRYPSIN_SER"/>
    <property type="match status" value="1"/>
</dbReference>
<evidence type="ECO:0000313" key="6">
    <source>
        <dbReference type="RefSeq" id="XP_023178436.1"/>
    </source>
</evidence>
<dbReference type="OrthoDB" id="10059102at2759"/>
<dbReference type="Gene3D" id="2.40.10.10">
    <property type="entry name" value="Trypsin-like serine proteases"/>
    <property type="match status" value="1"/>
</dbReference>
<dbReference type="GO" id="GO:0004252">
    <property type="term" value="F:serine-type endopeptidase activity"/>
    <property type="evidence" value="ECO:0007669"/>
    <property type="project" value="InterPro"/>
</dbReference>
<comment type="similarity">
    <text evidence="2">Belongs to the peptidase S1 family. CLIP subfamily.</text>
</comment>
<dbReference type="InterPro" id="IPR051487">
    <property type="entry name" value="Ser/Thr_Proteases_Immune/Dev"/>
</dbReference>
<reference evidence="6" key="1">
    <citation type="submission" date="2025-08" db="UniProtKB">
        <authorList>
            <consortium name="RefSeq"/>
        </authorList>
    </citation>
    <scope>IDENTIFICATION</scope>
    <source>
        <strain evidence="6">15085-1641.00</strain>
        <tissue evidence="6">Whole body</tissue>
    </source>
</reference>
<organism evidence="5 6">
    <name type="scientific">Drosophila hydei</name>
    <name type="common">Fruit fly</name>
    <dbReference type="NCBI Taxonomy" id="7224"/>
    <lineage>
        <taxon>Eukaryota</taxon>
        <taxon>Metazoa</taxon>
        <taxon>Ecdysozoa</taxon>
        <taxon>Arthropoda</taxon>
        <taxon>Hexapoda</taxon>
        <taxon>Insecta</taxon>
        <taxon>Pterygota</taxon>
        <taxon>Neoptera</taxon>
        <taxon>Endopterygota</taxon>
        <taxon>Diptera</taxon>
        <taxon>Brachycera</taxon>
        <taxon>Muscomorpha</taxon>
        <taxon>Ephydroidea</taxon>
        <taxon>Drosophilidae</taxon>
        <taxon>Drosophila</taxon>
    </lineage>
</organism>
<dbReference type="GeneID" id="111604567"/>
<dbReference type="GO" id="GO:0006508">
    <property type="term" value="P:proteolysis"/>
    <property type="evidence" value="ECO:0007669"/>
    <property type="project" value="InterPro"/>
</dbReference>
<dbReference type="InterPro" id="IPR009003">
    <property type="entry name" value="Peptidase_S1_PA"/>
</dbReference>
<feature type="signal peptide" evidence="3">
    <location>
        <begin position="1"/>
        <end position="19"/>
    </location>
</feature>
<accession>A0A6J1MN48</accession>
<name>A0A6J1MN48_DROHY</name>
<evidence type="ECO:0000256" key="3">
    <source>
        <dbReference type="SAM" id="SignalP"/>
    </source>
</evidence>
<keyword evidence="5" id="KW-1185">Reference proteome</keyword>
<dbReference type="SMART" id="SM00020">
    <property type="entry name" value="Tryp_SPc"/>
    <property type="match status" value="1"/>
</dbReference>
<dbReference type="PANTHER" id="PTHR24256">
    <property type="entry name" value="TRYPTASE-RELATED"/>
    <property type="match status" value="1"/>
</dbReference>
<dbReference type="SUPFAM" id="SSF50494">
    <property type="entry name" value="Trypsin-like serine proteases"/>
    <property type="match status" value="1"/>
</dbReference>
<feature type="chain" id="PRO_5026983144" evidence="3">
    <location>
        <begin position="20"/>
        <end position="305"/>
    </location>
</feature>
<protein>
    <submittedName>
        <fullName evidence="6">Chymotrypsin-2</fullName>
    </submittedName>
</protein>
<evidence type="ECO:0000256" key="2">
    <source>
        <dbReference type="ARBA" id="ARBA00024195"/>
    </source>
</evidence>
<keyword evidence="3" id="KW-0732">Signal</keyword>
<keyword evidence="1" id="KW-1015">Disulfide bond</keyword>
<evidence type="ECO:0000259" key="4">
    <source>
        <dbReference type="PROSITE" id="PS50240"/>
    </source>
</evidence>
<proteinExistence type="inferred from homology"/>
<gene>
    <name evidence="6" type="primary">LOC111604567</name>
</gene>
<dbReference type="FunFam" id="2.40.10.10:FF:000068">
    <property type="entry name" value="transmembrane protease serine 2"/>
    <property type="match status" value="1"/>
</dbReference>
<dbReference type="Pfam" id="PF00089">
    <property type="entry name" value="Trypsin"/>
    <property type="match status" value="1"/>
</dbReference>
<sequence>MKSLSLFILLFIRPQFMRTEPKVPFSKGDLKTSSEIPLNNTKVSTFSPLNSTITSITRSRTRLPYPFVASIQINSKGKYQHLCGATILHAQFVLTVAHCFKKYTELKAKDYFVAAGSNKLFDEQAKRVRVSSITKYIDFDVRYGYDIALIKLETPMPLDNTRFASLDFKDDTRKGGDVNVLLLGWGHTQPSVPKNLETVPFRTITDIQCFLEHKFKYLTGSEICAINTGGPRGACDGDSGGPLIEEGTQLFYGMLSYGRKPCEKGKPYAFTRISEYVNWIKQKMSDLQKVSHKTTPLKALKKRSK</sequence>
<evidence type="ECO:0000256" key="1">
    <source>
        <dbReference type="ARBA" id="ARBA00023157"/>
    </source>
</evidence>
<dbReference type="AlphaFoldDB" id="A0A6J1MN48"/>
<dbReference type="InterPro" id="IPR001314">
    <property type="entry name" value="Peptidase_S1A"/>
</dbReference>
<dbReference type="RefSeq" id="XP_023178436.1">
    <property type="nucleotide sequence ID" value="XM_023322668.2"/>
</dbReference>
<dbReference type="Proteomes" id="UP000504633">
    <property type="component" value="Unplaced"/>
</dbReference>